<sequence length="143" mass="15837">MLIFTNRPFFKLSVAGFSFADLPGMALLGSDAGLAELVLARCFLNDRTGGQPTTGAGAALKKISNSQDWKKRKHKSTKGTCKFISKAADKEVTKRTISSLFQNVDESKGINTHRDMSKRYSTHKSHKSIRHKTHTVPKNPPYT</sequence>
<dbReference type="AlphaFoldDB" id="A0A7C9ASH2"/>
<proteinExistence type="predicted"/>
<dbReference type="EMBL" id="GISG01265305">
    <property type="protein sequence ID" value="MBA4674933.1"/>
    <property type="molecule type" value="Transcribed_RNA"/>
</dbReference>
<reference evidence="2" key="2">
    <citation type="submission" date="2020-07" db="EMBL/GenBank/DDBJ databases">
        <authorList>
            <person name="Vera ALvarez R."/>
            <person name="Arias-Moreno D.M."/>
            <person name="Jimenez-Jacinto V."/>
            <person name="Jimenez-Bremont J.F."/>
            <person name="Swaminathan K."/>
            <person name="Moose S.P."/>
            <person name="Guerrero-Gonzalez M.L."/>
            <person name="Marino-Ramirez L."/>
            <person name="Landsman D."/>
            <person name="Rodriguez-Kessler M."/>
            <person name="Delgado-Sanchez P."/>
        </authorList>
    </citation>
    <scope>NUCLEOTIDE SEQUENCE</scope>
    <source>
        <tissue evidence="2">Cladode</tissue>
    </source>
</reference>
<dbReference type="EMBL" id="GISG01265306">
    <property type="protein sequence ID" value="MBA4674934.1"/>
    <property type="molecule type" value="Transcribed_RNA"/>
</dbReference>
<evidence type="ECO:0000313" key="2">
    <source>
        <dbReference type="EMBL" id="MBA4674934.1"/>
    </source>
</evidence>
<organism evidence="2">
    <name type="scientific">Opuntia streptacantha</name>
    <name type="common">Prickly pear cactus</name>
    <name type="synonym">Opuntia cardona</name>
    <dbReference type="NCBI Taxonomy" id="393608"/>
    <lineage>
        <taxon>Eukaryota</taxon>
        <taxon>Viridiplantae</taxon>
        <taxon>Streptophyta</taxon>
        <taxon>Embryophyta</taxon>
        <taxon>Tracheophyta</taxon>
        <taxon>Spermatophyta</taxon>
        <taxon>Magnoliopsida</taxon>
        <taxon>eudicotyledons</taxon>
        <taxon>Gunneridae</taxon>
        <taxon>Pentapetalae</taxon>
        <taxon>Caryophyllales</taxon>
        <taxon>Cactineae</taxon>
        <taxon>Cactaceae</taxon>
        <taxon>Opuntioideae</taxon>
        <taxon>Opuntia</taxon>
    </lineage>
</organism>
<reference evidence="2" key="1">
    <citation type="journal article" date="2013" name="J. Plant Res.">
        <title>Effect of fungi and light on seed germination of three Opuntia species from semiarid lands of central Mexico.</title>
        <authorList>
            <person name="Delgado-Sanchez P."/>
            <person name="Jimenez-Bremont J.F."/>
            <person name="Guerrero-Gonzalez Mde L."/>
            <person name="Flores J."/>
        </authorList>
    </citation>
    <scope>NUCLEOTIDE SEQUENCE</scope>
    <source>
        <tissue evidence="2">Cladode</tissue>
    </source>
</reference>
<protein>
    <submittedName>
        <fullName evidence="2">Uncharacterized protein</fullName>
    </submittedName>
</protein>
<feature type="compositionally biased region" description="Basic and acidic residues" evidence="1">
    <location>
        <begin position="108"/>
        <end position="118"/>
    </location>
</feature>
<name>A0A7C9ASH2_OPUST</name>
<accession>A0A7C9ASH2</accession>
<feature type="compositionally biased region" description="Basic residues" evidence="1">
    <location>
        <begin position="120"/>
        <end position="135"/>
    </location>
</feature>
<feature type="region of interest" description="Disordered" evidence="1">
    <location>
        <begin position="108"/>
        <end position="143"/>
    </location>
</feature>
<evidence type="ECO:0000256" key="1">
    <source>
        <dbReference type="SAM" id="MobiDB-lite"/>
    </source>
</evidence>